<keyword evidence="8" id="KW-1185">Reference proteome</keyword>
<feature type="compositionally biased region" description="Basic and acidic residues" evidence="5">
    <location>
        <begin position="34"/>
        <end position="46"/>
    </location>
</feature>
<sequence>WLAGECRFGSRCNFAHGEHELRKLPPKSSPSRFSQDREPSDKDRGRGRPGGFFGSVSFDSGYRPMNARPSMYDYRSGGGGASYGGTYANGAGPYSRVYGATPNSGYGPVGRGSGPIHVAAAHSPNPPPRDFYAVHGYPVPGPNAWTMYRCSAVPTFLRSAAGVCGCKACCLKVTTRFITHQLAQCQPLEVDLTCCYLLCAQRP</sequence>
<organism evidence="7 8">
    <name type="scientific">Ostreobium quekettii</name>
    <dbReference type="NCBI Taxonomy" id="121088"/>
    <lineage>
        <taxon>Eukaryota</taxon>
        <taxon>Viridiplantae</taxon>
        <taxon>Chlorophyta</taxon>
        <taxon>core chlorophytes</taxon>
        <taxon>Ulvophyceae</taxon>
        <taxon>TCBD clade</taxon>
        <taxon>Bryopsidales</taxon>
        <taxon>Ostreobineae</taxon>
        <taxon>Ostreobiaceae</taxon>
        <taxon>Ostreobium</taxon>
    </lineage>
</organism>
<evidence type="ECO:0000256" key="1">
    <source>
        <dbReference type="ARBA" id="ARBA00022723"/>
    </source>
</evidence>
<dbReference type="EMBL" id="CAJHUC010000545">
    <property type="protein sequence ID" value="CAD7696790.1"/>
    <property type="molecule type" value="Genomic_DNA"/>
</dbReference>
<feature type="domain" description="C3H1-type" evidence="6">
    <location>
        <begin position="1"/>
        <end position="19"/>
    </location>
</feature>
<feature type="region of interest" description="Disordered" evidence="5">
    <location>
        <begin position="17"/>
        <end position="56"/>
    </location>
</feature>
<evidence type="ECO:0000256" key="2">
    <source>
        <dbReference type="ARBA" id="ARBA00022771"/>
    </source>
</evidence>
<feature type="zinc finger region" description="C3H1-type" evidence="4">
    <location>
        <begin position="1"/>
        <end position="19"/>
    </location>
</feature>
<dbReference type="InterPro" id="IPR000571">
    <property type="entry name" value="Znf_CCCH"/>
</dbReference>
<feature type="non-terminal residue" evidence="7">
    <location>
        <position position="203"/>
    </location>
</feature>
<keyword evidence="2 4" id="KW-0863">Zinc-finger</keyword>
<dbReference type="Pfam" id="PF00642">
    <property type="entry name" value="zf-CCCH"/>
    <property type="match status" value="1"/>
</dbReference>
<protein>
    <recommendedName>
        <fullName evidence="6">C3H1-type domain-containing protein</fullName>
    </recommendedName>
</protein>
<dbReference type="PROSITE" id="PS50103">
    <property type="entry name" value="ZF_C3H1"/>
    <property type="match status" value="1"/>
</dbReference>
<accession>A0A8S1IPS9</accession>
<dbReference type="GO" id="GO:0008270">
    <property type="term" value="F:zinc ion binding"/>
    <property type="evidence" value="ECO:0007669"/>
    <property type="project" value="UniProtKB-KW"/>
</dbReference>
<dbReference type="AlphaFoldDB" id="A0A8S1IPS9"/>
<name>A0A8S1IPS9_9CHLO</name>
<evidence type="ECO:0000313" key="7">
    <source>
        <dbReference type="EMBL" id="CAD7696790.1"/>
    </source>
</evidence>
<gene>
    <name evidence="7" type="ORF">OSTQU699_LOCUS2151</name>
</gene>
<keyword evidence="3 4" id="KW-0862">Zinc</keyword>
<evidence type="ECO:0000313" key="8">
    <source>
        <dbReference type="Proteomes" id="UP000708148"/>
    </source>
</evidence>
<evidence type="ECO:0000256" key="5">
    <source>
        <dbReference type="SAM" id="MobiDB-lite"/>
    </source>
</evidence>
<dbReference type="InterPro" id="IPR036855">
    <property type="entry name" value="Znf_CCCH_sf"/>
</dbReference>
<evidence type="ECO:0000259" key="6">
    <source>
        <dbReference type="PROSITE" id="PS50103"/>
    </source>
</evidence>
<evidence type="ECO:0000256" key="4">
    <source>
        <dbReference type="PROSITE-ProRule" id="PRU00723"/>
    </source>
</evidence>
<dbReference type="SUPFAM" id="SSF90229">
    <property type="entry name" value="CCCH zinc finger"/>
    <property type="match status" value="1"/>
</dbReference>
<dbReference type="Gene3D" id="4.10.1000.10">
    <property type="entry name" value="Zinc finger, CCCH-type"/>
    <property type="match status" value="1"/>
</dbReference>
<dbReference type="Proteomes" id="UP000708148">
    <property type="component" value="Unassembled WGS sequence"/>
</dbReference>
<proteinExistence type="predicted"/>
<keyword evidence="1 4" id="KW-0479">Metal-binding</keyword>
<comment type="caution">
    <text evidence="7">The sequence shown here is derived from an EMBL/GenBank/DDBJ whole genome shotgun (WGS) entry which is preliminary data.</text>
</comment>
<evidence type="ECO:0000256" key="3">
    <source>
        <dbReference type="ARBA" id="ARBA00022833"/>
    </source>
</evidence>
<dbReference type="OrthoDB" id="410307at2759"/>
<reference evidence="7" key="1">
    <citation type="submission" date="2020-12" db="EMBL/GenBank/DDBJ databases">
        <authorList>
            <person name="Iha C."/>
        </authorList>
    </citation>
    <scope>NUCLEOTIDE SEQUENCE</scope>
</reference>